<evidence type="ECO:0008006" key="5">
    <source>
        <dbReference type="Google" id="ProtNLM"/>
    </source>
</evidence>
<reference evidence="1" key="3">
    <citation type="submission" date="2020-10" db="EMBL/GenBank/DDBJ databases">
        <authorList>
            <person name="Sedaghatjoo S."/>
        </authorList>
    </citation>
    <scope>NUCLEOTIDE SEQUENCE</scope>
    <source>
        <strain evidence="1">AZH3</strain>
    </source>
</reference>
<dbReference type="EMBL" id="LWDD02002856">
    <property type="protein sequence ID" value="KAE8238936.1"/>
    <property type="molecule type" value="Genomic_DNA"/>
</dbReference>
<evidence type="ECO:0000313" key="1">
    <source>
        <dbReference type="EMBL" id="CAD6896296.1"/>
    </source>
</evidence>
<sequence length="298" mass="32475">MTVAAVVPGADTILGHATIEALVQFPGMAVRSLTAKLGLPISDPAFTDKNVMPVLCVASKRDSVGASIAGADIVVAVLDEAQAEAADEPQLEMMIDEAIRKHTKLFIWFQPALRDTNGDATARILAKLKASSLCWVGLSTGFLMESIIEDQVVIETTDSFHIDVPVLRPETEVLWTHAQTDIKSAVERIVYFWEMGGAPAKLFHNLHVLAAQRASLAHLASFLEKRVDKPVKVITRPKGRTASVTRALESMNDSKLTTALETNNLPSEVMTEIGVPFETLDWFVEHELIPALSRNVSK</sequence>
<keyword evidence="4" id="KW-1185">Reference proteome</keyword>
<protein>
    <recommendedName>
        <fullName evidence="5">NmrA-like domain-containing protein</fullName>
    </recommendedName>
</protein>
<evidence type="ECO:0000313" key="3">
    <source>
        <dbReference type="Proteomes" id="UP000077671"/>
    </source>
</evidence>
<name>A0A177T8W7_9BASI</name>
<proteinExistence type="predicted"/>
<evidence type="ECO:0000313" key="2">
    <source>
        <dbReference type="EMBL" id="KAE8238936.1"/>
    </source>
</evidence>
<evidence type="ECO:0000313" key="4">
    <source>
        <dbReference type="Proteomes" id="UP000836402"/>
    </source>
</evidence>
<gene>
    <name evidence="2" type="ORF">A4X03_0g8742</name>
    <name evidence="1" type="ORF">JKIAZH3_G4821</name>
</gene>
<reference evidence="2" key="2">
    <citation type="journal article" date="2019" name="IMA Fungus">
        <title>Genome sequencing and comparison of five Tilletia species to identify candidate genes for the detection of regulated species infecting wheat.</title>
        <authorList>
            <person name="Nguyen H.D.T."/>
            <person name="Sultana T."/>
            <person name="Kesanakurti P."/>
            <person name="Hambleton S."/>
        </authorList>
    </citation>
    <scope>NUCLEOTIDE SEQUENCE</scope>
    <source>
        <strain evidence="2">DAOMC 238032</strain>
    </source>
</reference>
<dbReference type="Gene3D" id="3.40.50.720">
    <property type="entry name" value="NAD(P)-binding Rossmann-like Domain"/>
    <property type="match status" value="1"/>
</dbReference>
<accession>A0A177T8W7</accession>
<comment type="caution">
    <text evidence="2">The sequence shown here is derived from an EMBL/GenBank/DDBJ whole genome shotgun (WGS) entry which is preliminary data.</text>
</comment>
<dbReference type="AlphaFoldDB" id="A0A177T8W7"/>
<reference evidence="2" key="1">
    <citation type="submission" date="2016-04" db="EMBL/GenBank/DDBJ databases">
        <authorList>
            <person name="Nguyen H.D."/>
            <person name="Kesanakurti P."/>
            <person name="Cullis J."/>
            <person name="Levesque C.A."/>
            <person name="Hambleton S."/>
        </authorList>
    </citation>
    <scope>NUCLEOTIDE SEQUENCE</scope>
    <source>
        <strain evidence="2">DAOMC 238032</strain>
    </source>
</reference>
<organism evidence="2 3">
    <name type="scientific">Tilletia caries</name>
    <name type="common">wheat bunt fungus</name>
    <dbReference type="NCBI Taxonomy" id="13290"/>
    <lineage>
        <taxon>Eukaryota</taxon>
        <taxon>Fungi</taxon>
        <taxon>Dikarya</taxon>
        <taxon>Basidiomycota</taxon>
        <taxon>Ustilaginomycotina</taxon>
        <taxon>Exobasidiomycetes</taxon>
        <taxon>Tilletiales</taxon>
        <taxon>Tilletiaceae</taxon>
        <taxon>Tilletia</taxon>
    </lineage>
</organism>
<dbReference type="Proteomes" id="UP000077671">
    <property type="component" value="Unassembled WGS sequence"/>
</dbReference>
<dbReference type="EMBL" id="CAJHJG010000025">
    <property type="protein sequence ID" value="CAD6896296.1"/>
    <property type="molecule type" value="Genomic_DNA"/>
</dbReference>
<dbReference type="Proteomes" id="UP000836402">
    <property type="component" value="Unassembled WGS sequence"/>
</dbReference>